<dbReference type="InterPro" id="IPR050272">
    <property type="entry name" value="Isochorismatase-like_hydrls"/>
</dbReference>
<dbReference type="CDD" id="cd00431">
    <property type="entry name" value="cysteine_hydrolases"/>
    <property type="match status" value="1"/>
</dbReference>
<organism evidence="3 4">
    <name type="scientific">Nocardioides aquiterrae</name>
    <dbReference type="NCBI Taxonomy" id="203799"/>
    <lineage>
        <taxon>Bacteria</taxon>
        <taxon>Bacillati</taxon>
        <taxon>Actinomycetota</taxon>
        <taxon>Actinomycetes</taxon>
        <taxon>Propionibacteriales</taxon>
        <taxon>Nocardioidaceae</taxon>
        <taxon>Nocardioides</taxon>
    </lineage>
</organism>
<dbReference type="RefSeq" id="WP_343907705.1">
    <property type="nucleotide sequence ID" value="NZ_BAAAJE010000009.1"/>
</dbReference>
<keyword evidence="1" id="KW-0378">Hydrolase</keyword>
<dbReference type="Gene3D" id="3.40.50.850">
    <property type="entry name" value="Isochorismatase-like"/>
    <property type="match status" value="1"/>
</dbReference>
<dbReference type="Proteomes" id="UP001499979">
    <property type="component" value="Unassembled WGS sequence"/>
</dbReference>
<name>A0ABP4F1U3_9ACTN</name>
<keyword evidence="4" id="KW-1185">Reference proteome</keyword>
<evidence type="ECO:0000256" key="1">
    <source>
        <dbReference type="ARBA" id="ARBA00022801"/>
    </source>
</evidence>
<sequence>MTDYSYLYGQRRPLPDDGSYEPYFDMARTAFVSIDMHDGHLSESPECPCPAPRARAIVERVDDVHRRGRDLGARVIHVRTGLRPSGIDDINGIPSAWRLPFSEFVGGIPNIDQHGIEGSPWTRLVTEVLPQDEVVTTKKRVSAFYPTDLDFLLRQMDVRNVVLTGCMTDCCILSSAFDASNRNYRVIVVRDCVAGTNDELEDAALKIISLNLGLVMDAADLIESWAVRQSGDDSIEITSTALTTA</sequence>
<accession>A0ABP4F1U3</accession>
<proteinExistence type="predicted"/>
<reference evidence="4" key="1">
    <citation type="journal article" date="2019" name="Int. J. Syst. Evol. Microbiol.">
        <title>The Global Catalogue of Microorganisms (GCM) 10K type strain sequencing project: providing services to taxonomists for standard genome sequencing and annotation.</title>
        <authorList>
            <consortium name="The Broad Institute Genomics Platform"/>
            <consortium name="The Broad Institute Genome Sequencing Center for Infectious Disease"/>
            <person name="Wu L."/>
            <person name="Ma J."/>
        </authorList>
    </citation>
    <scope>NUCLEOTIDE SEQUENCE [LARGE SCALE GENOMIC DNA]</scope>
    <source>
        <strain evidence="4">JCM 11813</strain>
    </source>
</reference>
<feature type="domain" description="Isochorismatase-like" evidence="2">
    <location>
        <begin position="29"/>
        <end position="220"/>
    </location>
</feature>
<dbReference type="SUPFAM" id="SSF52499">
    <property type="entry name" value="Isochorismatase-like hydrolases"/>
    <property type="match status" value="1"/>
</dbReference>
<dbReference type="InterPro" id="IPR036380">
    <property type="entry name" value="Isochorismatase-like_sf"/>
</dbReference>
<dbReference type="InterPro" id="IPR000868">
    <property type="entry name" value="Isochorismatase-like_dom"/>
</dbReference>
<protein>
    <recommendedName>
        <fullName evidence="2">Isochorismatase-like domain-containing protein</fullName>
    </recommendedName>
</protein>
<evidence type="ECO:0000259" key="2">
    <source>
        <dbReference type="Pfam" id="PF00857"/>
    </source>
</evidence>
<comment type="caution">
    <text evidence="3">The sequence shown here is derived from an EMBL/GenBank/DDBJ whole genome shotgun (WGS) entry which is preliminary data.</text>
</comment>
<dbReference type="PANTHER" id="PTHR43540:SF6">
    <property type="entry name" value="ISOCHORISMATASE-LIKE DOMAIN-CONTAINING PROTEIN"/>
    <property type="match status" value="1"/>
</dbReference>
<dbReference type="Pfam" id="PF00857">
    <property type="entry name" value="Isochorismatase"/>
    <property type="match status" value="1"/>
</dbReference>
<evidence type="ECO:0000313" key="3">
    <source>
        <dbReference type="EMBL" id="GAA1143128.1"/>
    </source>
</evidence>
<dbReference type="PANTHER" id="PTHR43540">
    <property type="entry name" value="PEROXYUREIDOACRYLATE/UREIDOACRYLATE AMIDOHYDROLASE-RELATED"/>
    <property type="match status" value="1"/>
</dbReference>
<gene>
    <name evidence="3" type="ORF">GCM10009606_23270</name>
</gene>
<dbReference type="EMBL" id="BAAAJE010000009">
    <property type="protein sequence ID" value="GAA1143128.1"/>
    <property type="molecule type" value="Genomic_DNA"/>
</dbReference>
<evidence type="ECO:0000313" key="4">
    <source>
        <dbReference type="Proteomes" id="UP001499979"/>
    </source>
</evidence>